<evidence type="ECO:0000259" key="13">
    <source>
        <dbReference type="Pfam" id="PF00278"/>
    </source>
</evidence>
<keyword evidence="15" id="KW-1185">Reference proteome</keyword>
<dbReference type="EMBL" id="JAQSDF010000091">
    <property type="protein sequence ID" value="MDI1232473.1"/>
    <property type="molecule type" value="Genomic_DNA"/>
</dbReference>
<dbReference type="SUPFAM" id="SSF51419">
    <property type="entry name" value="PLP-binding barrel"/>
    <property type="match status" value="1"/>
</dbReference>
<comment type="subcellular location">
    <subcellularLocation>
        <location evidence="11">Cytoplasm</location>
    </subcellularLocation>
</comment>
<proteinExistence type="inferred from homology"/>
<accession>A0AA43Q672</accession>
<keyword evidence="4 11" id="KW-0210">Decarboxylase</keyword>
<evidence type="ECO:0000313" key="14">
    <source>
        <dbReference type="EMBL" id="MDI1232473.1"/>
    </source>
</evidence>
<keyword evidence="5 11" id="KW-0663">Pyridoxal phosphate</keyword>
<comment type="similarity">
    <text evidence="8 11">Belongs to the Orn/Lys/Arg decarboxylase class-II family. NspC subfamily.</text>
</comment>
<dbReference type="PANTHER" id="PTHR43727:SF1">
    <property type="entry name" value="CARBOXYNORSPERMIDINE_CARBOXYSPERMIDINE DECARBOXYLASE"/>
    <property type="match status" value="1"/>
</dbReference>
<organism evidence="14 15">
    <name type="scientific">Candidatus Methylobacter titanis</name>
    <dbReference type="NCBI Taxonomy" id="3053457"/>
    <lineage>
        <taxon>Bacteria</taxon>
        <taxon>Pseudomonadati</taxon>
        <taxon>Pseudomonadota</taxon>
        <taxon>Gammaproteobacteria</taxon>
        <taxon>Methylococcales</taxon>
        <taxon>Methylococcaceae</taxon>
        <taxon>Methylobacter</taxon>
    </lineage>
</organism>
<dbReference type="GO" id="GO:0005737">
    <property type="term" value="C:cytoplasm"/>
    <property type="evidence" value="ECO:0007669"/>
    <property type="project" value="UniProtKB-SubCell"/>
</dbReference>
<dbReference type="Gene3D" id="3.20.20.10">
    <property type="entry name" value="Alanine racemase"/>
    <property type="match status" value="1"/>
</dbReference>
<evidence type="ECO:0000313" key="15">
    <source>
        <dbReference type="Proteomes" id="UP001160519"/>
    </source>
</evidence>
<name>A0AA43Q672_9GAMM</name>
<feature type="domain" description="Orn/DAP/Arg decarboxylase 2 C-terminal" evidence="13">
    <location>
        <begin position="105"/>
        <end position="336"/>
    </location>
</feature>
<dbReference type="PRINTS" id="PR01179">
    <property type="entry name" value="ODADCRBXLASE"/>
</dbReference>
<dbReference type="SUPFAM" id="SSF50621">
    <property type="entry name" value="Alanine racemase C-terminal domain-like"/>
    <property type="match status" value="1"/>
</dbReference>
<dbReference type="Proteomes" id="UP001160519">
    <property type="component" value="Unassembled WGS sequence"/>
</dbReference>
<comment type="caution">
    <text evidence="14">The sequence shown here is derived from an EMBL/GenBank/DDBJ whole genome shotgun (WGS) entry which is preliminary data.</text>
</comment>
<dbReference type="Pfam" id="PF00278">
    <property type="entry name" value="Orn_DAP_Arg_deC"/>
    <property type="match status" value="1"/>
</dbReference>
<evidence type="ECO:0000256" key="6">
    <source>
        <dbReference type="ARBA" id="ARBA00023066"/>
    </source>
</evidence>
<evidence type="ECO:0000256" key="8">
    <source>
        <dbReference type="ARBA" id="ARBA00025802"/>
    </source>
</evidence>
<dbReference type="GO" id="GO:0009089">
    <property type="term" value="P:lysine biosynthetic process via diaminopimelate"/>
    <property type="evidence" value="ECO:0007669"/>
    <property type="project" value="TreeGrafter"/>
</dbReference>
<dbReference type="AlphaFoldDB" id="A0AA43Q672"/>
<keyword evidence="11" id="KW-0620">Polyamine biosynthesis</keyword>
<dbReference type="PIRSF" id="PIRSF038941">
    <property type="entry name" value="NspC"/>
    <property type="match status" value="1"/>
</dbReference>
<comment type="subunit">
    <text evidence="11">Homodimer.</text>
</comment>
<keyword evidence="6 11" id="KW-0745">Spermidine biosynthesis</keyword>
<sequence length="387" mass="43457">MDFQLLKDSVYSTPAFVVDEIEVTRTLAVLTELKNQCGCKVLYSIKALPFSAVMEMAKPWVDGFSVSSLFEARLADEVLAGQGSIHLTTPGIRPDELDELSSLCSHISFNSLPQYQRYAETAGAQSSIGLRVNPKLSFLHDQRFDPCRQHSKLGVAIDELSRSICLDQIQGLHIHNVFSATDFTPLIETIDMLQQYLGIGLAELEWLNIGGGYLLGQIEDHRPFVELVNKLKQDYAIEVYIEPGKAVVGQAGHLVATVLDSFVSDGVTVIILDTSVNHNPEVFEYQRQPELHEHDPDGQYTAILAGCTCLAGDVFGQYRFKKPLEVGDKVVFKHVGAYTLIKANRFNGYNLPDIYLSNSLRVKKLKHYDYQDYRRQWVVEVRGEEQL</sequence>
<gene>
    <name evidence="14" type="ORF">PSU93_15145</name>
</gene>
<comment type="catalytic activity">
    <reaction evidence="9 11">
        <text>carboxyspermidine + H(+) = spermidine + CO2</text>
        <dbReference type="Rhea" id="RHEA:34095"/>
        <dbReference type="ChEBI" id="CHEBI:15378"/>
        <dbReference type="ChEBI" id="CHEBI:16526"/>
        <dbReference type="ChEBI" id="CHEBI:57834"/>
        <dbReference type="ChEBI" id="CHEBI:65072"/>
        <dbReference type="EC" id="4.1.1.96"/>
    </reaction>
</comment>
<dbReference type="GO" id="GO:0008836">
    <property type="term" value="F:diaminopimelate decarboxylase activity"/>
    <property type="evidence" value="ECO:0007669"/>
    <property type="project" value="TreeGrafter"/>
</dbReference>
<comment type="cofactor">
    <cofactor evidence="1 11 12">
        <name>pyridoxal 5'-phosphate</name>
        <dbReference type="ChEBI" id="CHEBI:597326"/>
    </cofactor>
</comment>
<dbReference type="Gene3D" id="2.40.37.10">
    <property type="entry name" value="Lyase, Ornithine Decarboxylase, Chain A, domain 1"/>
    <property type="match status" value="1"/>
</dbReference>
<protein>
    <recommendedName>
        <fullName evidence="3 11">Carboxynorspermidine/carboxyspermidine decarboxylase</fullName>
        <shortName evidence="11">CANS DC/CAS DC</shortName>
        <shortName evidence="11">CANSDC/CASDC</shortName>
        <ecNumber evidence="2 11">4.1.1.96</ecNumber>
    </recommendedName>
</protein>
<evidence type="ECO:0000256" key="9">
    <source>
        <dbReference type="ARBA" id="ARBA00047351"/>
    </source>
</evidence>
<evidence type="ECO:0000256" key="7">
    <source>
        <dbReference type="ARBA" id="ARBA00023239"/>
    </source>
</evidence>
<feature type="modified residue" description="N6-(pyridoxal phosphate)lysine" evidence="12">
    <location>
        <position position="46"/>
    </location>
</feature>
<evidence type="ECO:0000256" key="1">
    <source>
        <dbReference type="ARBA" id="ARBA00001933"/>
    </source>
</evidence>
<feature type="active site" description="Proton donor" evidence="12">
    <location>
        <position position="309"/>
    </location>
</feature>
<dbReference type="EC" id="4.1.1.96" evidence="2 11"/>
<dbReference type="InterPro" id="IPR029066">
    <property type="entry name" value="PLP-binding_barrel"/>
</dbReference>
<keyword evidence="11" id="KW-0963">Cytoplasm</keyword>
<keyword evidence="7 11" id="KW-0456">Lyase</keyword>
<dbReference type="PANTHER" id="PTHR43727">
    <property type="entry name" value="DIAMINOPIMELATE DECARBOXYLASE"/>
    <property type="match status" value="1"/>
</dbReference>
<dbReference type="InterPro" id="IPR009006">
    <property type="entry name" value="Ala_racemase/Decarboxylase_C"/>
</dbReference>
<evidence type="ECO:0000256" key="4">
    <source>
        <dbReference type="ARBA" id="ARBA00022793"/>
    </source>
</evidence>
<evidence type="ECO:0000256" key="5">
    <source>
        <dbReference type="ARBA" id="ARBA00022898"/>
    </source>
</evidence>
<dbReference type="GO" id="GO:0008295">
    <property type="term" value="P:spermidine biosynthetic process"/>
    <property type="evidence" value="ECO:0007669"/>
    <property type="project" value="UniProtKB-KW"/>
</dbReference>
<comment type="function">
    <text evidence="11">Catalyzes the decarboxylation of carboxynorspermidine and carboxyspermidine.</text>
</comment>
<evidence type="ECO:0000256" key="12">
    <source>
        <dbReference type="PIRSR" id="PIRSR600183-50"/>
    </source>
</evidence>
<dbReference type="InterPro" id="IPR005730">
    <property type="entry name" value="Nsp_de-COase"/>
</dbReference>
<evidence type="ECO:0000256" key="3">
    <source>
        <dbReference type="ARBA" id="ARBA00013633"/>
    </source>
</evidence>
<comment type="catalytic activity">
    <reaction evidence="10 11">
        <text>carboxynorspermidine + H(+) = norspermidine + CO2</text>
        <dbReference type="Rhea" id="RHEA:34099"/>
        <dbReference type="ChEBI" id="CHEBI:15378"/>
        <dbReference type="ChEBI" id="CHEBI:16526"/>
        <dbReference type="ChEBI" id="CHEBI:57920"/>
        <dbReference type="ChEBI" id="CHEBI:65070"/>
        <dbReference type="EC" id="4.1.1.96"/>
    </reaction>
</comment>
<reference evidence="14" key="1">
    <citation type="submission" date="2023-01" db="EMBL/GenBank/DDBJ databases">
        <title>Biogeochemical cycle of methane in antarctic sediments.</title>
        <authorList>
            <person name="Roldan D.M."/>
            <person name="Menes R.J."/>
        </authorList>
    </citation>
    <scope>NUCLEOTIDE SEQUENCE [LARGE SCALE GENOMIC DNA]</scope>
    <source>
        <strain evidence="14">K-2018 MAG008</strain>
    </source>
</reference>
<evidence type="ECO:0000256" key="2">
    <source>
        <dbReference type="ARBA" id="ARBA00012259"/>
    </source>
</evidence>
<dbReference type="GO" id="GO:0045312">
    <property type="term" value="P:nor-spermidine biosynthetic process"/>
    <property type="evidence" value="ECO:0007669"/>
    <property type="project" value="InterPro"/>
</dbReference>
<evidence type="ECO:0000256" key="11">
    <source>
        <dbReference type="PIRNR" id="PIRNR038941"/>
    </source>
</evidence>
<dbReference type="InterPro" id="IPR022643">
    <property type="entry name" value="De-COase2_C"/>
</dbReference>
<evidence type="ECO:0000256" key="10">
    <source>
        <dbReference type="ARBA" id="ARBA00047389"/>
    </source>
</evidence>
<dbReference type="InterPro" id="IPR000183">
    <property type="entry name" value="Orn/DAP/Arg_de-COase"/>
</dbReference>